<proteinExistence type="predicted"/>
<gene>
    <name evidence="4" type="ORF">SAMN00017477_0206</name>
</gene>
<dbReference type="AlphaFoldDB" id="A0A1W1UGH5"/>
<evidence type="ECO:0000259" key="3">
    <source>
        <dbReference type="PROSITE" id="PS51186"/>
    </source>
</evidence>
<sequence length="159" mass="18227">MLAIYSPYVLETSISFEYEPPTEAEFRNRIESISSKYPYIVAEVDGGIVGYAYANVFKSRAAYDKSVETSIYLKKNNRKNEIGRKLYEKLEKLLIEQGIVNMCACITTADEKDSKSDGASIEFHKKMGFEFVGEFKHIGYKFGKRYGIVWVQKTIGEIR</sequence>
<dbReference type="GO" id="GO:0016747">
    <property type="term" value="F:acyltransferase activity, transferring groups other than amino-acyl groups"/>
    <property type="evidence" value="ECO:0007669"/>
    <property type="project" value="InterPro"/>
</dbReference>
<protein>
    <submittedName>
        <fullName evidence="4">Phosphinothricin acetyltransferase</fullName>
    </submittedName>
</protein>
<evidence type="ECO:0000256" key="1">
    <source>
        <dbReference type="ARBA" id="ARBA00022679"/>
    </source>
</evidence>
<evidence type="ECO:0000313" key="4">
    <source>
        <dbReference type="EMBL" id="SMB80187.1"/>
    </source>
</evidence>
<dbReference type="PANTHER" id="PTHR43072">
    <property type="entry name" value="N-ACETYLTRANSFERASE"/>
    <property type="match status" value="1"/>
</dbReference>
<keyword evidence="5" id="KW-1185">Reference proteome</keyword>
<dbReference type="PANTHER" id="PTHR43072:SF23">
    <property type="entry name" value="UPF0039 PROTEIN C11D3.02C"/>
    <property type="match status" value="1"/>
</dbReference>
<dbReference type="EMBL" id="FWWR01000009">
    <property type="protein sequence ID" value="SMB80187.1"/>
    <property type="molecule type" value="Genomic_DNA"/>
</dbReference>
<dbReference type="Proteomes" id="UP000192368">
    <property type="component" value="Unassembled WGS sequence"/>
</dbReference>
<dbReference type="PROSITE" id="PS51186">
    <property type="entry name" value="GNAT"/>
    <property type="match status" value="1"/>
</dbReference>
<dbReference type="SUPFAM" id="SSF55729">
    <property type="entry name" value="Acyl-CoA N-acyltransferases (Nat)"/>
    <property type="match status" value="1"/>
</dbReference>
<dbReference type="OrthoDB" id="9798006at2"/>
<dbReference type="InterPro" id="IPR016181">
    <property type="entry name" value="Acyl_CoA_acyltransferase"/>
</dbReference>
<dbReference type="STRING" id="573058.SAMN00017477_0206"/>
<feature type="domain" description="N-acetyltransferase" evidence="3">
    <location>
        <begin position="1"/>
        <end position="156"/>
    </location>
</feature>
<dbReference type="Pfam" id="PF13420">
    <property type="entry name" value="Acetyltransf_4"/>
    <property type="match status" value="1"/>
</dbReference>
<dbReference type="InterPro" id="IPR000182">
    <property type="entry name" value="GNAT_dom"/>
</dbReference>
<keyword evidence="1 4" id="KW-0808">Transferase</keyword>
<organism evidence="4 5">
    <name type="scientific">Peptoniphilus asaccharolyticus DSM 20463</name>
    <dbReference type="NCBI Taxonomy" id="573058"/>
    <lineage>
        <taxon>Bacteria</taxon>
        <taxon>Bacillati</taxon>
        <taxon>Bacillota</taxon>
        <taxon>Tissierellia</taxon>
        <taxon>Tissierellales</taxon>
        <taxon>Peptoniphilaceae</taxon>
        <taxon>Peptoniphilus</taxon>
    </lineage>
</organism>
<keyword evidence="2" id="KW-0012">Acyltransferase</keyword>
<name>A0A1W1UGH5_PEPAS</name>
<evidence type="ECO:0000313" key="5">
    <source>
        <dbReference type="Proteomes" id="UP000192368"/>
    </source>
</evidence>
<dbReference type="RefSeq" id="WP_084229917.1">
    <property type="nucleotide sequence ID" value="NZ_FWWR01000009.1"/>
</dbReference>
<accession>A0A1W1UGH5</accession>
<evidence type="ECO:0000256" key="2">
    <source>
        <dbReference type="ARBA" id="ARBA00023315"/>
    </source>
</evidence>
<dbReference type="Gene3D" id="3.40.630.30">
    <property type="match status" value="1"/>
</dbReference>
<reference evidence="5" key="1">
    <citation type="submission" date="2017-04" db="EMBL/GenBank/DDBJ databases">
        <authorList>
            <person name="Varghese N."/>
            <person name="Submissions S."/>
        </authorList>
    </citation>
    <scope>NUCLEOTIDE SEQUENCE [LARGE SCALE GENOMIC DNA]</scope>
    <source>
        <strain evidence="5">DSM 20463</strain>
    </source>
</reference>
<dbReference type="CDD" id="cd04301">
    <property type="entry name" value="NAT_SF"/>
    <property type="match status" value="1"/>
</dbReference>